<proteinExistence type="predicted"/>
<name>A0ABT1BHC3_9ENTR</name>
<sequence length="74" mass="8541">MDEFTAKGHYISMASAAVAAERSLDWQHAAQLWEQAEVLARHALNRGWSETRMQFCLRQWRYTDAAQKMNGVRG</sequence>
<dbReference type="InterPro" id="IPR047666">
    <property type="entry name" value="ANR_neg_reg"/>
</dbReference>
<gene>
    <name evidence="1" type="ORF">LOD26_25510</name>
</gene>
<dbReference type="EMBL" id="JAJJVQ010000021">
    <property type="protein sequence ID" value="MCO5784623.1"/>
    <property type="molecule type" value="Genomic_DNA"/>
</dbReference>
<dbReference type="RefSeq" id="WP_252839141.1">
    <property type="nucleotide sequence ID" value="NZ_JAJJVQ010000021.1"/>
</dbReference>
<evidence type="ECO:0000313" key="2">
    <source>
        <dbReference type="Proteomes" id="UP001139290"/>
    </source>
</evidence>
<dbReference type="Proteomes" id="UP001139290">
    <property type="component" value="Unassembled WGS sequence"/>
</dbReference>
<reference evidence="1" key="1">
    <citation type="submission" date="2021-11" db="EMBL/GenBank/DDBJ databases">
        <title>Citrobacter meridianamericanus sp. nov. isolated from soil.</title>
        <authorList>
            <person name="Furlan J.P.R."/>
            <person name="Stehling E.G."/>
        </authorList>
    </citation>
    <scope>NUCLEOTIDE SEQUENCE</scope>
    <source>
        <strain evidence="1">BR102</strain>
    </source>
</reference>
<dbReference type="NCBIfam" id="NF033650">
    <property type="entry name" value="ANR_neg_reg"/>
    <property type="match status" value="1"/>
</dbReference>
<organism evidence="1 2">
    <name type="scientific">Citrobacter meridianamericanus</name>
    <dbReference type="NCBI Taxonomy" id="2894201"/>
    <lineage>
        <taxon>Bacteria</taxon>
        <taxon>Pseudomonadati</taxon>
        <taxon>Pseudomonadota</taxon>
        <taxon>Gammaproteobacteria</taxon>
        <taxon>Enterobacterales</taxon>
        <taxon>Enterobacteriaceae</taxon>
        <taxon>Citrobacter</taxon>
    </lineage>
</organism>
<keyword evidence="2" id="KW-1185">Reference proteome</keyword>
<evidence type="ECO:0000313" key="1">
    <source>
        <dbReference type="EMBL" id="MCO5784623.1"/>
    </source>
</evidence>
<accession>A0ABT1BHC3</accession>
<protein>
    <submittedName>
        <fullName evidence="1">ANR family transcriptional regulator</fullName>
    </submittedName>
</protein>
<comment type="caution">
    <text evidence="1">The sequence shown here is derived from an EMBL/GenBank/DDBJ whole genome shotgun (WGS) entry which is preliminary data.</text>
</comment>